<accession>A0A0R0AK06</accession>
<proteinExistence type="predicted"/>
<dbReference type="STRING" id="676599.ARC20_07610"/>
<dbReference type="OrthoDB" id="6966021at2"/>
<evidence type="ECO:0000313" key="2">
    <source>
        <dbReference type="Proteomes" id="UP000051802"/>
    </source>
</evidence>
<comment type="caution">
    <text evidence="1">The sequence shown here is derived from an EMBL/GenBank/DDBJ whole genome shotgun (WGS) entry which is preliminary data.</text>
</comment>
<keyword evidence="2" id="KW-1185">Reference proteome</keyword>
<dbReference type="RefSeq" id="WP_057645974.1">
    <property type="nucleotide sequence ID" value="NZ_LLXU01000035.1"/>
</dbReference>
<gene>
    <name evidence="1" type="ORF">ARC20_07610</name>
</gene>
<protein>
    <submittedName>
        <fullName evidence="1">Uncharacterized protein</fullName>
    </submittedName>
</protein>
<evidence type="ECO:0000313" key="1">
    <source>
        <dbReference type="EMBL" id="KRG45381.1"/>
    </source>
</evidence>
<dbReference type="Proteomes" id="UP000051802">
    <property type="component" value="Unassembled WGS sequence"/>
</dbReference>
<reference evidence="1 2" key="1">
    <citation type="submission" date="2015-10" db="EMBL/GenBank/DDBJ databases">
        <title>Genome sequencing and analysis of members of genus Stenotrophomonas.</title>
        <authorList>
            <person name="Patil P.P."/>
            <person name="Midha S."/>
            <person name="Patil P.B."/>
        </authorList>
    </citation>
    <scope>NUCLEOTIDE SEQUENCE [LARGE SCALE GENOMIC DNA]</scope>
    <source>
        <strain evidence="1 2">JCM 16536</strain>
    </source>
</reference>
<organism evidence="1 2">
    <name type="scientific">Stenotrophomonas panacihumi</name>
    <dbReference type="NCBI Taxonomy" id="676599"/>
    <lineage>
        <taxon>Bacteria</taxon>
        <taxon>Pseudomonadati</taxon>
        <taxon>Pseudomonadota</taxon>
        <taxon>Gammaproteobacteria</taxon>
        <taxon>Lysobacterales</taxon>
        <taxon>Lysobacteraceae</taxon>
        <taxon>Stenotrophomonas</taxon>
    </lineage>
</organism>
<dbReference type="EMBL" id="LLXU01000063">
    <property type="protein sequence ID" value="KRG45381.1"/>
    <property type="molecule type" value="Genomic_DNA"/>
</dbReference>
<dbReference type="AlphaFoldDB" id="A0A0R0AK06"/>
<name>A0A0R0AK06_9GAMM</name>
<sequence length="94" mass="9783">MPAGLQAWDAAGNLTVDLTTRLSRLVGIRYIGAGESGSVTVDASLGEPWAIPVPRSYPTGCCHKITISGGTISFAPNTTSPGLQTDADLYYGVR</sequence>